<feature type="domain" description="ABC transmembrane type-2" evidence="6">
    <location>
        <begin position="24"/>
        <end position="250"/>
    </location>
</feature>
<dbReference type="RefSeq" id="WP_093882509.1">
    <property type="nucleotide sequence ID" value="NZ_FOBS01000004.1"/>
</dbReference>
<keyword evidence="5" id="KW-1003">Cell membrane</keyword>
<evidence type="ECO:0000256" key="4">
    <source>
        <dbReference type="ARBA" id="ARBA00023136"/>
    </source>
</evidence>
<dbReference type="InterPro" id="IPR051784">
    <property type="entry name" value="Nod_factor_ABC_transporter"/>
</dbReference>
<dbReference type="InterPro" id="IPR013525">
    <property type="entry name" value="ABC2_TM"/>
</dbReference>
<dbReference type="PRINTS" id="PR00164">
    <property type="entry name" value="ABC2TRNSPORT"/>
</dbReference>
<dbReference type="PROSITE" id="PS51012">
    <property type="entry name" value="ABC_TM2"/>
    <property type="match status" value="1"/>
</dbReference>
<name>A0A1H7VRW0_9BACT</name>
<evidence type="ECO:0000313" key="8">
    <source>
        <dbReference type="Proteomes" id="UP000198744"/>
    </source>
</evidence>
<feature type="transmembrane region" description="Helical" evidence="5">
    <location>
        <begin position="170"/>
        <end position="188"/>
    </location>
</feature>
<evidence type="ECO:0000313" key="7">
    <source>
        <dbReference type="EMBL" id="SEM11956.1"/>
    </source>
</evidence>
<dbReference type="AlphaFoldDB" id="A0A1H7VRW0"/>
<evidence type="ECO:0000256" key="3">
    <source>
        <dbReference type="ARBA" id="ARBA00022989"/>
    </source>
</evidence>
<keyword evidence="4 5" id="KW-0472">Membrane</keyword>
<feature type="transmembrane region" description="Helical" evidence="5">
    <location>
        <begin position="227"/>
        <end position="248"/>
    </location>
</feature>
<protein>
    <recommendedName>
        <fullName evidence="5">Transport permease protein</fullName>
    </recommendedName>
</protein>
<dbReference type="Proteomes" id="UP000198744">
    <property type="component" value="Unassembled WGS sequence"/>
</dbReference>
<reference evidence="7 8" key="1">
    <citation type="submission" date="2016-10" db="EMBL/GenBank/DDBJ databases">
        <authorList>
            <person name="de Groot N.N."/>
        </authorList>
    </citation>
    <scope>NUCLEOTIDE SEQUENCE [LARGE SCALE GENOMIC DNA]</scope>
    <source>
        <strain evidence="7 8">DSM 8423</strain>
    </source>
</reference>
<sequence length="255" mass="28210">MKSGLRDSYYIMKRDLIRARRQKMPLIGAVVRPALWLFLLGTGLKFGFIALPLVGINWQQYIFPGIIAMNVLFSGVMAGATIVWDREFGFLKEITIAPIPRWSIILGKVLSGSIIAGFQGVIVLAVYPLLGISLGLLQFVQTLLAIFFIALAVTAVGVLLAARIRSLEGFGAVNNFVVMPVFFLSGALHPLSNIPEWLKILIYLNPFSYAVDLLRVLLLGLDGNPAFDILAIALFTNVVFLSALYLFAQRKQYYL</sequence>
<feature type="transmembrane region" description="Helical" evidence="5">
    <location>
        <begin position="34"/>
        <end position="54"/>
    </location>
</feature>
<evidence type="ECO:0000256" key="5">
    <source>
        <dbReference type="RuleBase" id="RU361157"/>
    </source>
</evidence>
<dbReference type="OrthoDB" id="9788252at2"/>
<dbReference type="GO" id="GO:0043190">
    <property type="term" value="C:ATP-binding cassette (ABC) transporter complex"/>
    <property type="evidence" value="ECO:0007669"/>
    <property type="project" value="InterPro"/>
</dbReference>
<dbReference type="STRING" id="43775.SAMN04489760_104156"/>
<keyword evidence="5" id="KW-0813">Transport</keyword>
<gene>
    <name evidence="7" type="ORF">SAMN04489760_104156</name>
</gene>
<proteinExistence type="inferred from homology"/>
<feature type="transmembrane region" description="Helical" evidence="5">
    <location>
        <begin position="142"/>
        <end position="164"/>
    </location>
</feature>
<dbReference type="InterPro" id="IPR047817">
    <property type="entry name" value="ABC2_TM_bact-type"/>
</dbReference>
<dbReference type="PIRSF" id="PIRSF006648">
    <property type="entry name" value="DrrB"/>
    <property type="match status" value="1"/>
</dbReference>
<feature type="transmembrane region" description="Helical" evidence="5">
    <location>
        <begin position="104"/>
        <end position="130"/>
    </location>
</feature>
<evidence type="ECO:0000259" key="6">
    <source>
        <dbReference type="PROSITE" id="PS51012"/>
    </source>
</evidence>
<dbReference type="Pfam" id="PF01061">
    <property type="entry name" value="ABC2_membrane"/>
    <property type="match status" value="1"/>
</dbReference>
<comment type="similarity">
    <text evidence="5">Belongs to the ABC-2 integral membrane protein family.</text>
</comment>
<organism evidence="7 8">
    <name type="scientific">Syntrophus gentianae</name>
    <dbReference type="NCBI Taxonomy" id="43775"/>
    <lineage>
        <taxon>Bacteria</taxon>
        <taxon>Pseudomonadati</taxon>
        <taxon>Thermodesulfobacteriota</taxon>
        <taxon>Syntrophia</taxon>
        <taxon>Syntrophales</taxon>
        <taxon>Syntrophaceae</taxon>
        <taxon>Syntrophus</taxon>
    </lineage>
</organism>
<feature type="transmembrane region" description="Helical" evidence="5">
    <location>
        <begin position="61"/>
        <end position="84"/>
    </location>
</feature>
<keyword evidence="8" id="KW-1185">Reference proteome</keyword>
<dbReference type="PANTHER" id="PTHR43229">
    <property type="entry name" value="NODULATION PROTEIN J"/>
    <property type="match status" value="1"/>
</dbReference>
<evidence type="ECO:0000256" key="2">
    <source>
        <dbReference type="ARBA" id="ARBA00022692"/>
    </source>
</evidence>
<dbReference type="PANTHER" id="PTHR43229:SF3">
    <property type="entry name" value="ABC-TYPE MULTIDRUG TRANSPORT SYSTEM, PERMEASE COMPONENT"/>
    <property type="match status" value="1"/>
</dbReference>
<comment type="subcellular location">
    <subcellularLocation>
        <location evidence="5">Cell membrane</location>
        <topology evidence="5">Multi-pass membrane protein</topology>
    </subcellularLocation>
    <subcellularLocation>
        <location evidence="1">Membrane</location>
        <topology evidence="1">Multi-pass membrane protein</topology>
    </subcellularLocation>
</comment>
<dbReference type="GO" id="GO:0140359">
    <property type="term" value="F:ABC-type transporter activity"/>
    <property type="evidence" value="ECO:0007669"/>
    <property type="project" value="InterPro"/>
</dbReference>
<accession>A0A1H7VRW0</accession>
<keyword evidence="3 5" id="KW-1133">Transmembrane helix</keyword>
<keyword evidence="2 5" id="KW-0812">Transmembrane</keyword>
<dbReference type="InterPro" id="IPR000412">
    <property type="entry name" value="ABC_2_transport"/>
</dbReference>
<evidence type="ECO:0000256" key="1">
    <source>
        <dbReference type="ARBA" id="ARBA00004141"/>
    </source>
</evidence>
<dbReference type="EMBL" id="FOBS01000004">
    <property type="protein sequence ID" value="SEM11956.1"/>
    <property type="molecule type" value="Genomic_DNA"/>
</dbReference>